<dbReference type="EMBL" id="BPLR01009425">
    <property type="protein sequence ID" value="GIY31750.1"/>
    <property type="molecule type" value="Genomic_DNA"/>
</dbReference>
<gene>
    <name evidence="1" type="ORF">CEXT_342831</name>
</gene>
<reference evidence="1 2" key="1">
    <citation type="submission" date="2021-06" db="EMBL/GenBank/DDBJ databases">
        <title>Caerostris extrusa draft genome.</title>
        <authorList>
            <person name="Kono N."/>
            <person name="Arakawa K."/>
        </authorList>
    </citation>
    <scope>NUCLEOTIDE SEQUENCE [LARGE SCALE GENOMIC DNA]</scope>
</reference>
<keyword evidence="2" id="KW-1185">Reference proteome</keyword>
<dbReference type="Proteomes" id="UP001054945">
    <property type="component" value="Unassembled WGS sequence"/>
</dbReference>
<name>A0AAV4SDK7_CAEEX</name>
<comment type="caution">
    <text evidence="1">The sequence shown here is derived from an EMBL/GenBank/DDBJ whole genome shotgun (WGS) entry which is preliminary data.</text>
</comment>
<accession>A0AAV4SDK7</accession>
<evidence type="ECO:0000313" key="2">
    <source>
        <dbReference type="Proteomes" id="UP001054945"/>
    </source>
</evidence>
<proteinExistence type="predicted"/>
<organism evidence="1 2">
    <name type="scientific">Caerostris extrusa</name>
    <name type="common">Bark spider</name>
    <name type="synonym">Caerostris bankana</name>
    <dbReference type="NCBI Taxonomy" id="172846"/>
    <lineage>
        <taxon>Eukaryota</taxon>
        <taxon>Metazoa</taxon>
        <taxon>Ecdysozoa</taxon>
        <taxon>Arthropoda</taxon>
        <taxon>Chelicerata</taxon>
        <taxon>Arachnida</taxon>
        <taxon>Araneae</taxon>
        <taxon>Araneomorphae</taxon>
        <taxon>Entelegynae</taxon>
        <taxon>Araneoidea</taxon>
        <taxon>Araneidae</taxon>
        <taxon>Caerostris</taxon>
    </lineage>
</organism>
<sequence>MVAHNSSVPVRAPFPTLPVSGLNERISEDRITVQSSIHMRVLSCAANLLSKKLDVQIVSSQRGLTAEFAFIYT</sequence>
<evidence type="ECO:0000313" key="1">
    <source>
        <dbReference type="EMBL" id="GIY31750.1"/>
    </source>
</evidence>
<dbReference type="AlphaFoldDB" id="A0AAV4SDK7"/>
<protein>
    <submittedName>
        <fullName evidence="1">Uncharacterized protein</fullName>
    </submittedName>
</protein>